<evidence type="ECO:0000313" key="1">
    <source>
        <dbReference type="EMBL" id="KKL44454.1"/>
    </source>
</evidence>
<name>A0A0F9C5K1_9ZZZZ</name>
<organism evidence="1">
    <name type="scientific">marine sediment metagenome</name>
    <dbReference type="NCBI Taxonomy" id="412755"/>
    <lineage>
        <taxon>unclassified sequences</taxon>
        <taxon>metagenomes</taxon>
        <taxon>ecological metagenomes</taxon>
    </lineage>
</organism>
<dbReference type="EMBL" id="LAZR01034755">
    <property type="protein sequence ID" value="KKL44454.1"/>
    <property type="molecule type" value="Genomic_DNA"/>
</dbReference>
<comment type="caution">
    <text evidence="1">The sequence shown here is derived from an EMBL/GenBank/DDBJ whole genome shotgun (WGS) entry which is preliminary data.</text>
</comment>
<accession>A0A0F9C5K1</accession>
<dbReference type="AlphaFoldDB" id="A0A0F9C5K1"/>
<evidence type="ECO:0008006" key="2">
    <source>
        <dbReference type="Google" id="ProtNLM"/>
    </source>
</evidence>
<proteinExistence type="predicted"/>
<reference evidence="1" key="1">
    <citation type="journal article" date="2015" name="Nature">
        <title>Complex archaea that bridge the gap between prokaryotes and eukaryotes.</title>
        <authorList>
            <person name="Spang A."/>
            <person name="Saw J.H."/>
            <person name="Jorgensen S.L."/>
            <person name="Zaremba-Niedzwiedzka K."/>
            <person name="Martijn J."/>
            <person name="Lind A.E."/>
            <person name="van Eijk R."/>
            <person name="Schleper C."/>
            <person name="Guy L."/>
            <person name="Ettema T.J."/>
        </authorList>
    </citation>
    <scope>NUCLEOTIDE SEQUENCE</scope>
</reference>
<gene>
    <name evidence="1" type="ORF">LCGC14_2365530</name>
</gene>
<protein>
    <recommendedName>
        <fullName evidence="2">TonB-dependent receptor-like beta-barrel domain-containing protein</fullName>
    </recommendedName>
</protein>
<sequence length="465" mass="54408">DPYYAYDFERRSRAFDIFKLVGQAENDFPRKGSGFSWYLNDYMQYEAFLLSIRNNVRFEPQRNTGVSYLYLPGYYQYRLYTITAPSVNFSHSSIILDNIAPEIFSDINYASNANYSHTIYYDENEVLSSEVHRSGASVTFGKDYHLAEYIRFSPGIELGALGQLHVDPDSNEQTDDKLNTLVYGRTNESLNFGSTNLGLELYHDLKYKLFGPDDFYTYGRFRIHELGLTGYAYGKYLSDRITTSYDLRPVYDWTAGSYEPVTFDKNRFTPLVNNLTVTPIEELSLNDRLVFDIASTQFQTNSFSLIYKGNYIFLKDREIIVEWLIDWEHNFINPVLDSFSSLLVLGFQIHKYWTLYYTVLSRNDNLWRYFSGTAGADRINPFVDLAKSFNFFNVEDRKESYFKMKSISFGLLHDLHDWELMFDYTGSRELAYDGSKYIWNNTFSVSIGLKEVKGMNFQTVLNDRR</sequence>
<feature type="non-terminal residue" evidence="1">
    <location>
        <position position="1"/>
    </location>
</feature>